<evidence type="ECO:0000313" key="6">
    <source>
        <dbReference type="EMBL" id="TRZ28431.1"/>
    </source>
</evidence>
<keyword evidence="1" id="KW-0805">Transcription regulation</keyword>
<keyword evidence="2" id="KW-0238">DNA-binding</keyword>
<dbReference type="InterPro" id="IPR000281">
    <property type="entry name" value="HTH_RpiR"/>
</dbReference>
<dbReference type="GO" id="GO:1901135">
    <property type="term" value="P:carbohydrate derivative metabolic process"/>
    <property type="evidence" value="ECO:0007669"/>
    <property type="project" value="InterPro"/>
</dbReference>
<dbReference type="InterPro" id="IPR035472">
    <property type="entry name" value="RpiR-like_SIS"/>
</dbReference>
<dbReference type="EMBL" id="PDXQ01000002">
    <property type="protein sequence ID" value="TRZ28431.1"/>
    <property type="molecule type" value="Genomic_DNA"/>
</dbReference>
<dbReference type="SUPFAM" id="SSF46689">
    <property type="entry name" value="Homeodomain-like"/>
    <property type="match status" value="1"/>
</dbReference>
<comment type="caution">
    <text evidence="6">The sequence shown here is derived from an EMBL/GenBank/DDBJ whole genome shotgun (WGS) entry which is preliminary data.</text>
</comment>
<dbReference type="PROSITE" id="PS51071">
    <property type="entry name" value="HTH_RPIR"/>
    <property type="match status" value="1"/>
</dbReference>
<dbReference type="GeneID" id="69570073"/>
<dbReference type="InterPro" id="IPR009057">
    <property type="entry name" value="Homeodomain-like_sf"/>
</dbReference>
<dbReference type="InterPro" id="IPR047640">
    <property type="entry name" value="RpiR-like"/>
</dbReference>
<proteinExistence type="predicted"/>
<feature type="domain" description="SIS" evidence="5">
    <location>
        <begin position="119"/>
        <end position="260"/>
    </location>
</feature>
<dbReference type="PROSITE" id="PS51464">
    <property type="entry name" value="SIS"/>
    <property type="match status" value="1"/>
</dbReference>
<dbReference type="InterPro" id="IPR001347">
    <property type="entry name" value="SIS_dom"/>
</dbReference>
<dbReference type="CDD" id="cd05013">
    <property type="entry name" value="SIS_RpiR"/>
    <property type="match status" value="1"/>
</dbReference>
<dbReference type="Proteomes" id="UP000316316">
    <property type="component" value="Unassembled WGS sequence"/>
</dbReference>
<evidence type="ECO:0000256" key="2">
    <source>
        <dbReference type="ARBA" id="ARBA00023125"/>
    </source>
</evidence>
<dbReference type="InterPro" id="IPR046348">
    <property type="entry name" value="SIS_dom_sf"/>
</dbReference>
<reference evidence="6 7" key="1">
    <citation type="submission" date="2017-10" db="EMBL/GenBank/DDBJ databases">
        <title>FDA dAtabase for Regulatory Grade micrObial Sequences (FDA-ARGOS): Supporting development and validation of Infectious Disease Dx tests.</title>
        <authorList>
            <person name="Campos J."/>
            <person name="Goldberg B."/>
            <person name="Tallon L.J."/>
            <person name="Sadzewicz L."/>
            <person name="Sengamalay N."/>
            <person name="Ott S."/>
            <person name="Godinez A."/>
            <person name="Nagaraj S."/>
            <person name="Vyas G."/>
            <person name="Aluvathingal J."/>
            <person name="Nadendla S."/>
            <person name="Geyer C."/>
            <person name="Nandy P."/>
            <person name="Hobson J."/>
            <person name="Sichtig H."/>
        </authorList>
    </citation>
    <scope>NUCLEOTIDE SEQUENCE [LARGE SCALE GENOMIC DNA]</scope>
    <source>
        <strain evidence="6 7">FDAARGOS_185</strain>
    </source>
</reference>
<evidence type="ECO:0000259" key="4">
    <source>
        <dbReference type="PROSITE" id="PS51071"/>
    </source>
</evidence>
<name>A0A8B5VY23_ENTAV</name>
<dbReference type="GO" id="GO:0097367">
    <property type="term" value="F:carbohydrate derivative binding"/>
    <property type="evidence" value="ECO:0007669"/>
    <property type="project" value="InterPro"/>
</dbReference>
<dbReference type="Gene3D" id="3.40.50.10490">
    <property type="entry name" value="Glucose-6-phosphate isomerase like protein, domain 1"/>
    <property type="match status" value="1"/>
</dbReference>
<organism evidence="6 7">
    <name type="scientific">Enterococcus avium</name>
    <name type="common">Streptococcus avium</name>
    <dbReference type="NCBI Taxonomy" id="33945"/>
    <lineage>
        <taxon>Bacteria</taxon>
        <taxon>Bacillati</taxon>
        <taxon>Bacillota</taxon>
        <taxon>Bacilli</taxon>
        <taxon>Lactobacillales</taxon>
        <taxon>Enterococcaceae</taxon>
        <taxon>Enterococcus</taxon>
    </lineage>
</organism>
<evidence type="ECO:0000313" key="7">
    <source>
        <dbReference type="Proteomes" id="UP000316316"/>
    </source>
</evidence>
<dbReference type="Pfam" id="PF01380">
    <property type="entry name" value="SIS"/>
    <property type="match status" value="1"/>
</dbReference>
<gene>
    <name evidence="6" type="ORF">AUF17_17080</name>
</gene>
<dbReference type="Pfam" id="PF01418">
    <property type="entry name" value="HTH_6"/>
    <property type="match status" value="1"/>
</dbReference>
<dbReference type="AlphaFoldDB" id="A0A8B5VY23"/>
<protein>
    <submittedName>
        <fullName evidence="6">MurR/RpiR family transcriptional regulator</fullName>
    </submittedName>
</protein>
<sequence length="277" mass="30896">MVYLESVIQTNYPTMTKKEKRIADYLLKSPEEAKTKTISEISEICGVAESTVFLFSKKIGLSGFKELTVLLSNSSKKKIFEGIYEEDSFQAIAEKVLEVSTQSLATTASLLDYEQLQQVVNTLIQANKVVFFGLGGSAPVALDGFHKFLRSPLEVEFNMDYHMQLLKAGKLTKKSCAIIVSHSGENSDILRIADILKKNDVPIIVITSFNNTSLVKVADFTLIATTEELKYKNMGIYTRRLAQMLIMDLLFTLVMTSDDTLSIPSLEKIQDAIHSTK</sequence>
<dbReference type="PANTHER" id="PTHR30514:SF10">
    <property type="entry name" value="MURR_RPIR FAMILY TRANSCRIPTIONAL REGULATOR"/>
    <property type="match status" value="1"/>
</dbReference>
<evidence type="ECO:0000259" key="5">
    <source>
        <dbReference type="PROSITE" id="PS51464"/>
    </source>
</evidence>
<dbReference type="GO" id="GO:0003700">
    <property type="term" value="F:DNA-binding transcription factor activity"/>
    <property type="evidence" value="ECO:0007669"/>
    <property type="project" value="InterPro"/>
</dbReference>
<feature type="domain" description="HTH rpiR-type" evidence="4">
    <location>
        <begin position="2"/>
        <end position="78"/>
    </location>
</feature>
<dbReference type="RefSeq" id="WP_016177918.1">
    <property type="nucleotide sequence ID" value="NZ_CAAKOH010000157.1"/>
</dbReference>
<dbReference type="InterPro" id="IPR036388">
    <property type="entry name" value="WH-like_DNA-bd_sf"/>
</dbReference>
<keyword evidence="3" id="KW-0804">Transcription</keyword>
<dbReference type="PANTHER" id="PTHR30514">
    <property type="entry name" value="GLUCOKINASE"/>
    <property type="match status" value="1"/>
</dbReference>
<dbReference type="GO" id="GO:0003677">
    <property type="term" value="F:DNA binding"/>
    <property type="evidence" value="ECO:0007669"/>
    <property type="project" value="UniProtKB-KW"/>
</dbReference>
<evidence type="ECO:0000256" key="1">
    <source>
        <dbReference type="ARBA" id="ARBA00023015"/>
    </source>
</evidence>
<evidence type="ECO:0000256" key="3">
    <source>
        <dbReference type="ARBA" id="ARBA00023163"/>
    </source>
</evidence>
<dbReference type="Gene3D" id="1.10.10.10">
    <property type="entry name" value="Winged helix-like DNA-binding domain superfamily/Winged helix DNA-binding domain"/>
    <property type="match status" value="1"/>
</dbReference>
<accession>A0A8B5VY23</accession>
<dbReference type="SUPFAM" id="SSF53697">
    <property type="entry name" value="SIS domain"/>
    <property type="match status" value="1"/>
</dbReference>